<feature type="transmembrane region" description="Helical" evidence="1">
    <location>
        <begin position="208"/>
        <end position="226"/>
    </location>
</feature>
<keyword evidence="1" id="KW-0812">Transmembrane</keyword>
<protein>
    <recommendedName>
        <fullName evidence="4">Beta-carotene 15,15'-monooxygenase</fullName>
    </recommendedName>
</protein>
<evidence type="ECO:0000256" key="1">
    <source>
        <dbReference type="SAM" id="Phobius"/>
    </source>
</evidence>
<feature type="transmembrane region" description="Helical" evidence="1">
    <location>
        <begin position="54"/>
        <end position="72"/>
    </location>
</feature>
<accession>A0A6H2H095</accession>
<proteinExistence type="predicted"/>
<organism evidence="2 3">
    <name type="scientific">Paenibacillus albicereus</name>
    <dbReference type="NCBI Taxonomy" id="2726185"/>
    <lineage>
        <taxon>Bacteria</taxon>
        <taxon>Bacillati</taxon>
        <taxon>Bacillota</taxon>
        <taxon>Bacilli</taxon>
        <taxon>Bacillales</taxon>
        <taxon>Paenibacillaceae</taxon>
        <taxon>Paenibacillus</taxon>
    </lineage>
</organism>
<keyword evidence="3" id="KW-1185">Reference proteome</keyword>
<feature type="transmembrane region" description="Helical" evidence="1">
    <location>
        <begin position="20"/>
        <end position="42"/>
    </location>
</feature>
<dbReference type="EMBL" id="CP051428">
    <property type="protein sequence ID" value="QJC53019.1"/>
    <property type="molecule type" value="Genomic_DNA"/>
</dbReference>
<dbReference type="Proteomes" id="UP000502136">
    <property type="component" value="Chromosome"/>
</dbReference>
<keyword evidence="1" id="KW-0472">Membrane</keyword>
<dbReference type="RefSeq" id="WP_168908568.1">
    <property type="nucleotide sequence ID" value="NZ_CP051428.1"/>
</dbReference>
<evidence type="ECO:0000313" key="3">
    <source>
        <dbReference type="Proteomes" id="UP000502136"/>
    </source>
</evidence>
<keyword evidence="1" id="KW-1133">Transmembrane helix</keyword>
<gene>
    <name evidence="2" type="ORF">HGI30_16530</name>
</gene>
<feature type="transmembrane region" description="Helical" evidence="1">
    <location>
        <begin position="181"/>
        <end position="202"/>
    </location>
</feature>
<reference evidence="2 3" key="1">
    <citation type="submission" date="2020-04" db="EMBL/GenBank/DDBJ databases">
        <title>Novel Paenibacillus strain UniB2 isolated from commercial digestive syrup.</title>
        <authorList>
            <person name="Thorat V."/>
            <person name="Kirdat K."/>
            <person name="Tiwarekar B."/>
            <person name="Yadav A."/>
        </authorList>
    </citation>
    <scope>NUCLEOTIDE SEQUENCE [LARGE SCALE GENOMIC DNA]</scope>
    <source>
        <strain evidence="2 3">UniB2</strain>
    </source>
</reference>
<evidence type="ECO:0008006" key="4">
    <source>
        <dbReference type="Google" id="ProtNLM"/>
    </source>
</evidence>
<name>A0A6H2H095_9BACL</name>
<sequence length="340" mass="37786">MIFLWTLALARSELYERHAPILSTGMALDLMLVIPLLLLLAADPPRRWLQRKHLTTASLSVLAGYLACRLIFDPVQQQRIEWIGFILLPLELLLLAAQAGWLFSCLVQARRAARELRRTESALEAIQQETSRKLGHGPVGAFAAHELSVLYLAFLSGKDKPSMADQRESGLFSVHRHSGRLALTITLGSLLIAEGAALHVLLHSFSPLVAWAASASNLYLLLLLLADWKAMRLCPIQISDDELHLRCGLQLSCKLAPGDIRTVERVRFIEDDPAAKKSIFSPPGGNVNVLIRFARPMPASGWFGRPFNYELAYLHVDEPDSFIEACRPFLAPPDKTPTSF</sequence>
<feature type="transmembrane region" description="Helical" evidence="1">
    <location>
        <begin position="84"/>
        <end position="107"/>
    </location>
</feature>
<evidence type="ECO:0000313" key="2">
    <source>
        <dbReference type="EMBL" id="QJC53019.1"/>
    </source>
</evidence>
<dbReference type="AlphaFoldDB" id="A0A6H2H095"/>
<dbReference type="KEGG" id="palr:HGI30_16530"/>